<dbReference type="Pfam" id="PF19263">
    <property type="entry name" value="DUF5906"/>
    <property type="match status" value="1"/>
</dbReference>
<evidence type="ECO:0000256" key="4">
    <source>
        <dbReference type="ARBA" id="ARBA00022840"/>
    </source>
</evidence>
<dbReference type="InterPro" id="IPR036390">
    <property type="entry name" value="WH_DNA-bd_sf"/>
</dbReference>
<evidence type="ECO:0000259" key="5">
    <source>
        <dbReference type="PROSITE" id="PS51206"/>
    </source>
</evidence>
<evidence type="ECO:0000256" key="3">
    <source>
        <dbReference type="ARBA" id="ARBA00022806"/>
    </source>
</evidence>
<keyword evidence="1" id="KW-0547">Nucleotide-binding</keyword>
<dbReference type="NCBIfam" id="TIGR01613">
    <property type="entry name" value="primase_Cterm"/>
    <property type="match status" value="1"/>
</dbReference>
<dbReference type="InterPro" id="IPR027417">
    <property type="entry name" value="P-loop_NTPase"/>
</dbReference>
<feature type="domain" description="SF3 helicase" evidence="5">
    <location>
        <begin position="520"/>
        <end position="675"/>
    </location>
</feature>
<evidence type="ECO:0000313" key="6">
    <source>
        <dbReference type="EMBL" id="PCH13861.1"/>
    </source>
</evidence>
<dbReference type="SMART" id="SM00885">
    <property type="entry name" value="D5_N"/>
    <property type="match status" value="1"/>
</dbReference>
<dbReference type="AlphaFoldDB" id="A0A854WB93"/>
<comment type="caution">
    <text evidence="7">The sequence shown here is derived from an EMBL/GenBank/DDBJ whole genome shotgun (WGS) entry which is preliminary data.</text>
</comment>
<dbReference type="InterPro" id="IPR051620">
    <property type="entry name" value="ORF904-like_C"/>
</dbReference>
<dbReference type="PANTHER" id="PTHR35372:SF2">
    <property type="entry name" value="SF3 HELICASE DOMAIN-CONTAINING PROTEIN"/>
    <property type="match status" value="1"/>
</dbReference>
<dbReference type="PROSITE" id="PS51206">
    <property type="entry name" value="SF3_HELICASE_1"/>
    <property type="match status" value="1"/>
</dbReference>
<dbReference type="SUPFAM" id="SSF46785">
    <property type="entry name" value="Winged helix' DNA-binding domain"/>
    <property type="match status" value="1"/>
</dbReference>
<dbReference type="Gene3D" id="3.40.50.300">
    <property type="entry name" value="P-loop containing nucleotide triphosphate hydrolases"/>
    <property type="match status" value="1"/>
</dbReference>
<dbReference type="InterPro" id="IPR006500">
    <property type="entry name" value="Helicase_put_C_phage/plasmid"/>
</dbReference>
<dbReference type="GO" id="GO:0005524">
    <property type="term" value="F:ATP binding"/>
    <property type="evidence" value="ECO:0007669"/>
    <property type="project" value="UniProtKB-KW"/>
</dbReference>
<dbReference type="GO" id="GO:0016787">
    <property type="term" value="F:hydrolase activity"/>
    <property type="evidence" value="ECO:0007669"/>
    <property type="project" value="UniProtKB-KW"/>
</dbReference>
<gene>
    <name evidence="7" type="ORF">A9Y57_00129</name>
    <name evidence="6" type="ORF">A9Y57_00495</name>
</gene>
<accession>A0A854WB93</accession>
<dbReference type="EMBL" id="NSGR01000003">
    <property type="protein sequence ID" value="PCH14127.1"/>
    <property type="molecule type" value="Genomic_DNA"/>
</dbReference>
<evidence type="ECO:0000313" key="7">
    <source>
        <dbReference type="EMBL" id="PCH14127.1"/>
    </source>
</evidence>
<dbReference type="InterPro" id="IPR045455">
    <property type="entry name" value="NrS-1_pol-like_helicase"/>
</dbReference>
<dbReference type="GO" id="GO:0004386">
    <property type="term" value="F:helicase activity"/>
    <property type="evidence" value="ECO:0007669"/>
    <property type="project" value="UniProtKB-KW"/>
</dbReference>
<dbReference type="InterPro" id="IPR014818">
    <property type="entry name" value="Phage/plasmid_primase_P4_C"/>
</dbReference>
<dbReference type="Proteomes" id="UP000217465">
    <property type="component" value="Unassembled WGS sequence"/>
</dbReference>
<evidence type="ECO:0000313" key="8">
    <source>
        <dbReference type="Proteomes" id="UP000217465"/>
    </source>
</evidence>
<dbReference type="InterPro" id="IPR014015">
    <property type="entry name" value="Helicase_SF3_DNA-vir"/>
</dbReference>
<dbReference type="SUPFAM" id="SSF52540">
    <property type="entry name" value="P-loop containing nucleoside triphosphate hydrolases"/>
    <property type="match status" value="1"/>
</dbReference>
<organism evidence="7 8">
    <name type="scientific">Streptococcus parauberis</name>
    <dbReference type="NCBI Taxonomy" id="1348"/>
    <lineage>
        <taxon>Bacteria</taxon>
        <taxon>Bacillati</taxon>
        <taxon>Bacillota</taxon>
        <taxon>Bacilli</taxon>
        <taxon>Lactobacillales</taxon>
        <taxon>Streptococcaceae</taxon>
        <taxon>Streptococcus</taxon>
    </lineage>
</organism>
<evidence type="ECO:0000256" key="1">
    <source>
        <dbReference type="ARBA" id="ARBA00022741"/>
    </source>
</evidence>
<dbReference type="Pfam" id="PF08706">
    <property type="entry name" value="D5_N"/>
    <property type="match status" value="1"/>
</dbReference>
<evidence type="ECO:0000256" key="2">
    <source>
        <dbReference type="ARBA" id="ARBA00022801"/>
    </source>
</evidence>
<keyword evidence="2" id="KW-0378">Hydrolase</keyword>
<dbReference type="EMBL" id="NSGR01000004">
    <property type="protein sequence ID" value="PCH13861.1"/>
    <property type="molecule type" value="Genomic_DNA"/>
</dbReference>
<reference evidence="7 8" key="1">
    <citation type="submission" date="2016-06" db="EMBL/GenBank/DDBJ databases">
        <authorList>
            <person name="Haines A.N."/>
            <person name="Council K.R."/>
        </authorList>
    </citation>
    <scope>NUCLEOTIDE SEQUENCE [LARGE SCALE GENOMIC DNA]</scope>
    <source>
        <strain evidence="7 8">SP158-29</strain>
    </source>
</reference>
<protein>
    <recommendedName>
        <fullName evidence="5">SF3 helicase domain-containing protein</fullName>
    </recommendedName>
</protein>
<name>A0A854WB93_9STRE</name>
<dbReference type="Pfam" id="PF03288">
    <property type="entry name" value="Pox_D5"/>
    <property type="match status" value="1"/>
</dbReference>
<sequence>MKQIREQENLIVKHSPLQELHIATGNSRTSKTWKNISLTWQELVERLKKPTVTQETFAEYSKMSRAEKGQAKDVGGFVGGWLKQGKRRNENVQSRSLIALDADSPSKDFLDKLDILADYAYVLYSTHSHSKKAAKYRIIIPTDRLMLPDEYEPVARYLANQLGMSNFDDTTYQSVRMMFWPSHASDAEFEFVFNDDELLSVDTVLDTYPDWKDSSFWPESETHTVRRQHEAKKQGDPLSKKGLVGAFCRNYDIRQAIATFLEGVYEEGTTNDRYTYVGGSTANGLVIYDDVFAYSHHGTDPVGDTLVNAYDLVRIHKFGDLDSDAKDGLATSKLPSSKAMNSFVSDLPEIRDYLLSEALGDFDEELPVEDDRSWLEIDERGEPDVNSYMLATQILKEVPVYWDGFEFLRYDAEKGIWLPNAEEFIRSYISTKKLGKITKIRHINETIVAIRAQAFSSDVFTESDLSKIVLANGVYDIKTNSFSSKFDPELHARSSHPIEYDPEATCETFEGFLKETVGAKNIDFIFEWFGYNFYREYTIQKMLFIFGSGGTGKSTIINVLREMIGADNYSAVTLQYLMQERFAKIGLYRKTANFDTDAKPQYLADGATLKMLTGEDTIHADRKNKEPINFYNYAKLSFAMNELPPMRDFSGGLKRRMLILEMNKVLTKEIKEEYPLDTIMSELPGIFNKAMVGLRKALAKKDFSISSSMKNRVEKWEKGNDVVALFLEDECDMGEDFKVPVSDVYPAYKSYCLDSGYKPLARNSFAQRLNEMNYENKNVKIGGKSVRSWLGFRLKSEF</sequence>
<dbReference type="InterPro" id="IPR004968">
    <property type="entry name" value="DNA_primase/NTPase_C"/>
</dbReference>
<proteinExistence type="predicted"/>
<keyword evidence="3" id="KW-0347">Helicase</keyword>
<keyword evidence="4" id="KW-0067">ATP-binding</keyword>
<dbReference type="RefSeq" id="WP_096633221.1">
    <property type="nucleotide sequence ID" value="NZ_NSGR01000003.1"/>
</dbReference>
<dbReference type="PANTHER" id="PTHR35372">
    <property type="entry name" value="ATP BINDING PROTEIN-RELATED"/>
    <property type="match status" value="1"/>
</dbReference>